<dbReference type="Pfam" id="PF12999">
    <property type="entry name" value="PRKCSH-like"/>
    <property type="match status" value="1"/>
</dbReference>
<dbReference type="PANTHER" id="PTHR12630">
    <property type="entry name" value="N-LINKED OLIGOSACCHARIDE PROCESSING"/>
    <property type="match status" value="1"/>
</dbReference>
<reference evidence="4 5" key="1">
    <citation type="submission" date="2019-07" db="EMBL/GenBank/DDBJ databases">
        <title>Draft genome assembly of a fouling barnacle, Amphibalanus amphitrite (Darwin, 1854): The first reference genome for Thecostraca.</title>
        <authorList>
            <person name="Kim W."/>
        </authorList>
    </citation>
    <scope>NUCLEOTIDE SEQUENCE [LARGE SCALE GENOMIC DNA]</scope>
    <source>
        <strain evidence="4">SNU_AA5</strain>
        <tissue evidence="4">Soma without cirri and trophi</tissue>
    </source>
</reference>
<dbReference type="GO" id="GO:0017177">
    <property type="term" value="C:glucosidase II complex"/>
    <property type="evidence" value="ECO:0007669"/>
    <property type="project" value="TreeGrafter"/>
</dbReference>
<dbReference type="SUPFAM" id="SSF57424">
    <property type="entry name" value="LDL receptor-like module"/>
    <property type="match status" value="1"/>
</dbReference>
<evidence type="ECO:0000313" key="4">
    <source>
        <dbReference type="EMBL" id="KAF0310249.1"/>
    </source>
</evidence>
<comment type="caution">
    <text evidence="4">The sequence shown here is derived from an EMBL/GenBank/DDBJ whole genome shotgun (WGS) entry which is preliminary data.</text>
</comment>
<name>A0A6A4WY49_AMPAM</name>
<dbReference type="OrthoDB" id="28322at2759"/>
<evidence type="ECO:0000256" key="1">
    <source>
        <dbReference type="ARBA" id="ARBA00023157"/>
    </source>
</evidence>
<organism evidence="4 5">
    <name type="scientific">Amphibalanus amphitrite</name>
    <name type="common">Striped barnacle</name>
    <name type="synonym">Balanus amphitrite</name>
    <dbReference type="NCBI Taxonomy" id="1232801"/>
    <lineage>
        <taxon>Eukaryota</taxon>
        <taxon>Metazoa</taxon>
        <taxon>Ecdysozoa</taxon>
        <taxon>Arthropoda</taxon>
        <taxon>Crustacea</taxon>
        <taxon>Multicrustacea</taxon>
        <taxon>Cirripedia</taxon>
        <taxon>Thoracica</taxon>
        <taxon>Thoracicalcarea</taxon>
        <taxon>Balanomorpha</taxon>
        <taxon>Balanoidea</taxon>
        <taxon>Balanidae</taxon>
        <taxon>Amphibalaninae</taxon>
        <taxon>Amphibalanus</taxon>
    </lineage>
</organism>
<dbReference type="InterPro" id="IPR002172">
    <property type="entry name" value="LDrepeatLR_classA_rpt"/>
</dbReference>
<accession>A0A6A4WY49</accession>
<keyword evidence="1" id="KW-1015">Disulfide bond</keyword>
<dbReference type="InterPro" id="IPR036055">
    <property type="entry name" value="LDL_receptor-like_sf"/>
</dbReference>
<feature type="region of interest" description="Disordered" evidence="2">
    <location>
        <begin position="60"/>
        <end position="91"/>
    </location>
</feature>
<dbReference type="CDD" id="cd00112">
    <property type="entry name" value="LDLa"/>
    <property type="match status" value="1"/>
</dbReference>
<dbReference type="PANTHER" id="PTHR12630:SF1">
    <property type="entry name" value="GLUCOSIDASE 2 SUBUNIT BETA"/>
    <property type="match status" value="1"/>
</dbReference>
<proteinExistence type="predicted"/>
<sequence length="235" mass="25995">MAWNWYRCYVRWRHGARRLPRRLLLTVVCVPLLLAALVFFRLRADPVSAPLGQRKYERALALRDPPPVQEAHGDDRNRRRAPPEPVKAVPPELLRPAAPEPVKAAPLHGGVEAEIQPPAAKPPDVPVGVRPEVATLYRLPEFTCLRSGEVLPRSRINDDYCDCADATDEPGTAACAHGSFHCHGVDIPSSRVRDGVCDCCDGSDEVGGPTPAFRQPPEVQRRLGRYQPPCPNTCR</sequence>
<dbReference type="InterPro" id="IPR039794">
    <property type="entry name" value="Gtb1-like"/>
</dbReference>
<dbReference type="EMBL" id="VIIS01000329">
    <property type="protein sequence ID" value="KAF0310249.1"/>
    <property type="molecule type" value="Genomic_DNA"/>
</dbReference>
<dbReference type="Proteomes" id="UP000440578">
    <property type="component" value="Unassembled WGS sequence"/>
</dbReference>
<protein>
    <submittedName>
        <fullName evidence="4">Glucosidase 2 subunit beta</fullName>
    </submittedName>
</protein>
<evidence type="ECO:0000313" key="5">
    <source>
        <dbReference type="Proteomes" id="UP000440578"/>
    </source>
</evidence>
<evidence type="ECO:0000259" key="3">
    <source>
        <dbReference type="Pfam" id="PF12999"/>
    </source>
</evidence>
<dbReference type="AlphaFoldDB" id="A0A6A4WY49"/>
<dbReference type="GO" id="GO:0006491">
    <property type="term" value="P:N-glycan processing"/>
    <property type="evidence" value="ECO:0007669"/>
    <property type="project" value="TreeGrafter"/>
</dbReference>
<keyword evidence="5" id="KW-1185">Reference proteome</keyword>
<dbReference type="InterPro" id="IPR028146">
    <property type="entry name" value="PRKCSH_N"/>
</dbReference>
<feature type="domain" description="Glucosidase II beta subunit N-terminal" evidence="3">
    <location>
        <begin position="128"/>
        <end position="206"/>
    </location>
</feature>
<evidence type="ECO:0000256" key="2">
    <source>
        <dbReference type="SAM" id="MobiDB-lite"/>
    </source>
</evidence>
<gene>
    <name evidence="4" type="primary">PRKCSH_0</name>
    <name evidence="4" type="ORF">FJT64_018717</name>
</gene>